<keyword evidence="2" id="KW-1185">Reference proteome</keyword>
<name>A0AAD5ZIB2_9POAL</name>
<dbReference type="InterPro" id="IPR013877">
    <property type="entry name" value="YAP-bd/ALF4/Glomulin"/>
</dbReference>
<evidence type="ECO:0000313" key="1">
    <source>
        <dbReference type="EMBL" id="KAJ3698370.1"/>
    </source>
</evidence>
<dbReference type="GO" id="GO:0005737">
    <property type="term" value="C:cytoplasm"/>
    <property type="evidence" value="ECO:0007669"/>
    <property type="project" value="TreeGrafter"/>
</dbReference>
<evidence type="ECO:0000313" key="2">
    <source>
        <dbReference type="Proteomes" id="UP001210211"/>
    </source>
</evidence>
<accession>A0AAD5ZIB2</accession>
<dbReference type="PANTHER" id="PTHR15430:SF1">
    <property type="entry name" value="GLOMULIN"/>
    <property type="match status" value="1"/>
</dbReference>
<dbReference type="Pfam" id="PF08568">
    <property type="entry name" value="Kinetochor_Ybp2"/>
    <property type="match status" value="2"/>
</dbReference>
<dbReference type="Proteomes" id="UP001210211">
    <property type="component" value="Unassembled WGS sequence"/>
</dbReference>
<sequence length="605" mass="67318">MSIETSSSSLLDPSLLRLRESLEACALNLDDISESNNSVAKVVEILNSISHVSQPEDENSVPDSAISEEALQEVYQCLSNSRSREMIIDALSMELPKVVSRMATLSENCYKLGKDIVELFLSTCNPRDMIPVLCEALDVEIEESKAPQYYLLLLDGLAQVLVLIQRRHLEQVKVALPVVLNVLSKVSVLHLEEEYNKSIADLFEAAIRIGGSIQEMCKNMDGRRKEELCAILGLYILHIIAVVSKSRQKISSCITVILSSLFNFLPFCGFSYFGLLTGSNVTTAINKISKEDDDDFVDCFSLSKDGASLSVIWGHINGDLANSIGEELEKVVNEIQKNWIERWQAVGMLKYPLSSVSYTWEIKEHALEVLSSILDGDSLDGPQDQNFDFSNFVPSIFTTLQAIQIVMMGAVDASLRKKAFVVLKKIISAIPSSDRFDILKALITNSTSPSMKALLIDMVREQIAARYQEDAKNSENTHGQHVTEAFSWSSNALDLVKIILRPPEGGPPPFPDDSEPVLSALNLLRFLLIKESTGQSNGTKVLTEQVLRNIYSEWLLPLRTLVTSIRADDENGGNELADHLMCELNPVLLVLYRCIELVEENMKHF</sequence>
<comment type="caution">
    <text evidence="1">The sequence shown here is derived from an EMBL/GenBank/DDBJ whole genome shotgun (WGS) entry which is preliminary data.</text>
</comment>
<dbReference type="SUPFAM" id="SSF48371">
    <property type="entry name" value="ARM repeat"/>
    <property type="match status" value="1"/>
</dbReference>
<dbReference type="InterPro" id="IPR016024">
    <property type="entry name" value="ARM-type_fold"/>
</dbReference>
<evidence type="ECO:0008006" key="3">
    <source>
        <dbReference type="Google" id="ProtNLM"/>
    </source>
</evidence>
<dbReference type="GO" id="GO:0055105">
    <property type="term" value="F:ubiquitin-protein transferase inhibitor activity"/>
    <property type="evidence" value="ECO:0007669"/>
    <property type="project" value="TreeGrafter"/>
</dbReference>
<dbReference type="InterPro" id="IPR019516">
    <property type="entry name" value="Glomulin/ALF4"/>
</dbReference>
<organism evidence="1 2">
    <name type="scientific">Rhynchospora tenuis</name>
    <dbReference type="NCBI Taxonomy" id="198213"/>
    <lineage>
        <taxon>Eukaryota</taxon>
        <taxon>Viridiplantae</taxon>
        <taxon>Streptophyta</taxon>
        <taxon>Embryophyta</taxon>
        <taxon>Tracheophyta</taxon>
        <taxon>Spermatophyta</taxon>
        <taxon>Magnoliopsida</taxon>
        <taxon>Liliopsida</taxon>
        <taxon>Poales</taxon>
        <taxon>Cyperaceae</taxon>
        <taxon>Cyperoideae</taxon>
        <taxon>Rhynchosporeae</taxon>
        <taxon>Rhynchospora</taxon>
    </lineage>
</organism>
<dbReference type="EMBL" id="JAMRDG010000001">
    <property type="protein sequence ID" value="KAJ3698370.1"/>
    <property type="molecule type" value="Genomic_DNA"/>
</dbReference>
<reference evidence="1 2" key="1">
    <citation type="journal article" date="2022" name="Cell">
        <title>Repeat-based holocentromeres influence genome architecture and karyotype evolution.</title>
        <authorList>
            <person name="Hofstatter P.G."/>
            <person name="Thangavel G."/>
            <person name="Lux T."/>
            <person name="Neumann P."/>
            <person name="Vondrak T."/>
            <person name="Novak P."/>
            <person name="Zhang M."/>
            <person name="Costa L."/>
            <person name="Castellani M."/>
            <person name="Scott A."/>
            <person name="Toegelov H."/>
            <person name="Fuchs J."/>
            <person name="Mata-Sucre Y."/>
            <person name="Dias Y."/>
            <person name="Vanzela A.L.L."/>
            <person name="Huettel B."/>
            <person name="Almeida C.C.S."/>
            <person name="Simkova H."/>
            <person name="Souza G."/>
            <person name="Pedrosa-Harand A."/>
            <person name="Macas J."/>
            <person name="Mayer K.F.X."/>
            <person name="Houben A."/>
            <person name="Marques A."/>
        </authorList>
    </citation>
    <scope>NUCLEOTIDE SEQUENCE [LARGE SCALE GENOMIC DNA]</scope>
    <source>
        <strain evidence="1">RhyTen1mFocal</strain>
    </source>
</reference>
<dbReference type="PANTHER" id="PTHR15430">
    <property type="entry name" value="GLOMULIN"/>
    <property type="match status" value="1"/>
</dbReference>
<dbReference type="AlphaFoldDB" id="A0AAD5ZIB2"/>
<proteinExistence type="predicted"/>
<gene>
    <name evidence="1" type="ORF">LUZ61_002075</name>
</gene>
<protein>
    <recommendedName>
        <fullName evidence="3">Aberrant root formation protein 4</fullName>
    </recommendedName>
</protein>